<evidence type="ECO:0000259" key="2">
    <source>
        <dbReference type="Pfam" id="PF26563"/>
    </source>
</evidence>
<sequence>MTENRPLVLVNNEAVLEELLRLAAAAGCDLRRVPDALAARPLWSNAPLVLVDPAGAREIQAERLPKRSRVVIVSPDASTIDSLQAAIELGAERVVELPAAEPWLADAIADAAEGPGGPPGRVMAVVGGRGGAGASVFAAAVARAAARAGHRAMLVDCDPLAGGLDLVLGAESEKGLRWPEMNVKGRVAASSLRAALPGREGLKVVSGARKGFAPEPDAVTAVIEAGRRGGDIVVCDLPRELSATAGAALDLADLTVIVVPAELRACASASLVADRLKARGVVAQVLVRGPAPGGLTADEVAEAVGLPLMSWMPHQRGLAEALEKGEFTGRRGPLLDAARRALETLGVEQRVAS</sequence>
<dbReference type="InterPro" id="IPR059050">
    <property type="entry name" value="Rv3660c_N"/>
</dbReference>
<dbReference type="GO" id="GO:0005829">
    <property type="term" value="C:cytosol"/>
    <property type="evidence" value="ECO:0007669"/>
    <property type="project" value="TreeGrafter"/>
</dbReference>
<proteinExistence type="predicted"/>
<dbReference type="GO" id="GO:0016887">
    <property type="term" value="F:ATP hydrolysis activity"/>
    <property type="evidence" value="ECO:0007669"/>
    <property type="project" value="TreeGrafter"/>
</dbReference>
<dbReference type="RefSeq" id="WP_084427733.1">
    <property type="nucleotide sequence ID" value="NZ_FWXV01000002.1"/>
</dbReference>
<dbReference type="GO" id="GO:0004386">
    <property type="term" value="F:helicase activity"/>
    <property type="evidence" value="ECO:0007669"/>
    <property type="project" value="UniProtKB-KW"/>
</dbReference>
<dbReference type="Pfam" id="PF26563">
    <property type="entry name" value="Rv3660c_N"/>
    <property type="match status" value="1"/>
</dbReference>
<keyword evidence="3" id="KW-0347">Helicase</keyword>
<dbReference type="NCBIfam" id="TIGR03815">
    <property type="entry name" value="CpaE_hom_Actino"/>
    <property type="match status" value="1"/>
</dbReference>
<gene>
    <name evidence="3" type="ORF">SAMN05661093_03699</name>
</gene>
<dbReference type="Gene3D" id="3.40.50.300">
    <property type="entry name" value="P-loop containing nucleotide triphosphate hydrolases"/>
    <property type="match status" value="1"/>
</dbReference>
<evidence type="ECO:0000313" key="3">
    <source>
        <dbReference type="EMBL" id="SMC99589.1"/>
    </source>
</evidence>
<dbReference type="SUPFAM" id="SSF52540">
    <property type="entry name" value="P-loop containing nucleoside triphosphate hydrolases"/>
    <property type="match status" value="1"/>
</dbReference>
<dbReference type="InterPro" id="IPR002586">
    <property type="entry name" value="CobQ/CobB/MinD/ParA_Nub-bd_dom"/>
</dbReference>
<dbReference type="OrthoDB" id="3252838at2"/>
<keyword evidence="3" id="KW-0067">ATP-binding</keyword>
<dbReference type="PANTHER" id="PTHR43384:SF11">
    <property type="entry name" value="SEPTUM SITE DETERMINING PROTEIN"/>
    <property type="match status" value="1"/>
</dbReference>
<dbReference type="AlphaFoldDB" id="A0A1Y5XJW9"/>
<dbReference type="GO" id="GO:0051782">
    <property type="term" value="P:negative regulation of cell division"/>
    <property type="evidence" value="ECO:0007669"/>
    <property type="project" value="TreeGrafter"/>
</dbReference>
<dbReference type="InterPro" id="IPR022521">
    <property type="entry name" value="Rv3660c"/>
</dbReference>
<keyword evidence="4" id="KW-1185">Reference proteome</keyword>
<dbReference type="Pfam" id="PF01656">
    <property type="entry name" value="CbiA"/>
    <property type="match status" value="1"/>
</dbReference>
<evidence type="ECO:0000313" key="4">
    <source>
        <dbReference type="Proteomes" id="UP000192674"/>
    </source>
</evidence>
<dbReference type="InterPro" id="IPR050625">
    <property type="entry name" value="ParA/MinD_ATPase"/>
</dbReference>
<dbReference type="InterPro" id="IPR027417">
    <property type="entry name" value="P-loop_NTPase"/>
</dbReference>
<dbReference type="Proteomes" id="UP000192674">
    <property type="component" value="Unassembled WGS sequence"/>
</dbReference>
<evidence type="ECO:0000259" key="1">
    <source>
        <dbReference type="Pfam" id="PF01656"/>
    </source>
</evidence>
<reference evidence="3 4" key="1">
    <citation type="submission" date="2017-04" db="EMBL/GenBank/DDBJ databases">
        <authorList>
            <person name="Afonso C.L."/>
            <person name="Miller P.J."/>
            <person name="Scott M.A."/>
            <person name="Spackman E."/>
            <person name="Goraichik I."/>
            <person name="Dimitrov K.M."/>
            <person name="Suarez D.L."/>
            <person name="Swayne D.E."/>
        </authorList>
    </citation>
    <scope>NUCLEOTIDE SEQUENCE [LARGE SCALE GENOMIC DNA]</scope>
    <source>
        <strain evidence="3 4">DSM 43828</strain>
    </source>
</reference>
<feature type="domain" description="Rv3660c-like CheY-like N-terminal" evidence="2">
    <location>
        <begin position="10"/>
        <end position="115"/>
    </location>
</feature>
<dbReference type="GO" id="GO:0009898">
    <property type="term" value="C:cytoplasmic side of plasma membrane"/>
    <property type="evidence" value="ECO:0007669"/>
    <property type="project" value="TreeGrafter"/>
</dbReference>
<dbReference type="PANTHER" id="PTHR43384">
    <property type="entry name" value="SEPTUM SITE-DETERMINING PROTEIN MIND HOMOLOG, CHLOROPLASTIC-RELATED"/>
    <property type="match status" value="1"/>
</dbReference>
<dbReference type="GO" id="GO:0005524">
    <property type="term" value="F:ATP binding"/>
    <property type="evidence" value="ECO:0007669"/>
    <property type="project" value="TreeGrafter"/>
</dbReference>
<dbReference type="EMBL" id="FWXV01000002">
    <property type="protein sequence ID" value="SMC99589.1"/>
    <property type="molecule type" value="Genomic_DNA"/>
</dbReference>
<accession>A0A1Y5XJW9</accession>
<name>A0A1Y5XJW9_KIBAR</name>
<keyword evidence="3" id="KW-0378">Hydrolase</keyword>
<protein>
    <submittedName>
        <fullName evidence="3">Helicase/secretion neighborhood CpaE-like protein</fullName>
    </submittedName>
</protein>
<organism evidence="3 4">
    <name type="scientific">Kibdelosporangium aridum</name>
    <dbReference type="NCBI Taxonomy" id="2030"/>
    <lineage>
        <taxon>Bacteria</taxon>
        <taxon>Bacillati</taxon>
        <taxon>Actinomycetota</taxon>
        <taxon>Actinomycetes</taxon>
        <taxon>Pseudonocardiales</taxon>
        <taxon>Pseudonocardiaceae</taxon>
        <taxon>Kibdelosporangium</taxon>
    </lineage>
</organism>
<keyword evidence="3" id="KW-0547">Nucleotide-binding</keyword>
<feature type="domain" description="CobQ/CobB/MinD/ParA nucleotide binding" evidence="1">
    <location>
        <begin position="124"/>
        <end position="325"/>
    </location>
</feature>